<gene>
    <name evidence="1" type="ORF">SEV965_LOCUS33458</name>
</gene>
<accession>A0A815P9Y8</accession>
<comment type="caution">
    <text evidence="1">The sequence shown here is derived from an EMBL/GenBank/DDBJ whole genome shotgun (WGS) entry which is preliminary data.</text>
</comment>
<name>A0A815P9Y8_9BILA</name>
<protein>
    <recommendedName>
        <fullName evidence="3">F-box domain-containing protein</fullName>
    </recommendedName>
</protein>
<proteinExistence type="predicted"/>
<dbReference type="EMBL" id="CAJNOU010004554">
    <property type="protein sequence ID" value="CAF1446026.1"/>
    <property type="molecule type" value="Genomic_DNA"/>
</dbReference>
<dbReference type="AlphaFoldDB" id="A0A815P9Y8"/>
<sequence length="564" mass="66757">MIFDYLSTCDILHGFLKLSTYINSIVLNYNHYQINFRSILKYDFDLICQYISPKKMASLILSDGIDTPHQSDVFLSLFKLEELYLTLHCLTLQDINNQSMELIINHLDKFDNLSSLTILNSNLTPSSTFKNLFTRLIQLNISCEWFFYNITLMHQLKYLTITNRCTFNQLEHIIHHIPNLISLNICLERENRATIQGITSNLTRLVLNMSIFQMNMIHMKDLLCCFPYLIYFEVECRSDLDLCDGFECRSDLDLCDGCEWERFIIDKLSHLKTFYFKFQLRSTIILNAIDIQNILHSYSSSYWLNEKHWFIAIEWSQKLIYSVPRFSCESADSNFRPPFHCTAFNNSIFYDHINALAVWERTEHRFLNVKELWLVDDPLTINLEFIIDLNRIERLIFVTSKIDFSSNILIDLINKMKNLISIQFYNIPVSFNQYKQEIFIKQVRSIELTRDFKSFSLIEKLNKLFPQIERLQIKIKSNEDIEKILNIFSKSLSIVIFYYDTSNITISQKSIENILDHSNFTFAIDNNSIRLWIGLPNISKQTQIEQRRHFGCFSCCSSRKFLSK</sequence>
<dbReference type="Proteomes" id="UP000663889">
    <property type="component" value="Unassembled WGS sequence"/>
</dbReference>
<evidence type="ECO:0000313" key="2">
    <source>
        <dbReference type="Proteomes" id="UP000663889"/>
    </source>
</evidence>
<organism evidence="1 2">
    <name type="scientific">Rotaria sordida</name>
    <dbReference type="NCBI Taxonomy" id="392033"/>
    <lineage>
        <taxon>Eukaryota</taxon>
        <taxon>Metazoa</taxon>
        <taxon>Spiralia</taxon>
        <taxon>Gnathifera</taxon>
        <taxon>Rotifera</taxon>
        <taxon>Eurotatoria</taxon>
        <taxon>Bdelloidea</taxon>
        <taxon>Philodinida</taxon>
        <taxon>Philodinidae</taxon>
        <taxon>Rotaria</taxon>
    </lineage>
</organism>
<evidence type="ECO:0000313" key="1">
    <source>
        <dbReference type="EMBL" id="CAF1446026.1"/>
    </source>
</evidence>
<evidence type="ECO:0008006" key="3">
    <source>
        <dbReference type="Google" id="ProtNLM"/>
    </source>
</evidence>
<reference evidence="1" key="1">
    <citation type="submission" date="2021-02" db="EMBL/GenBank/DDBJ databases">
        <authorList>
            <person name="Nowell W R."/>
        </authorList>
    </citation>
    <scope>NUCLEOTIDE SEQUENCE</scope>
</reference>